<evidence type="ECO:0000259" key="2">
    <source>
        <dbReference type="Pfam" id="PF05699"/>
    </source>
</evidence>
<organism evidence="3 4">
    <name type="scientific">Puccinia graminis f. sp. tritici</name>
    <dbReference type="NCBI Taxonomy" id="56615"/>
    <lineage>
        <taxon>Eukaryota</taxon>
        <taxon>Fungi</taxon>
        <taxon>Dikarya</taxon>
        <taxon>Basidiomycota</taxon>
        <taxon>Pucciniomycotina</taxon>
        <taxon>Pucciniomycetes</taxon>
        <taxon>Pucciniales</taxon>
        <taxon>Pucciniaceae</taxon>
        <taxon>Puccinia</taxon>
    </lineage>
</organism>
<dbReference type="InterPro" id="IPR008906">
    <property type="entry name" value="HATC_C_dom"/>
</dbReference>
<feature type="region of interest" description="Disordered" evidence="1">
    <location>
        <begin position="18"/>
        <end position="40"/>
    </location>
</feature>
<feature type="domain" description="HAT C-terminal dimerisation" evidence="2">
    <location>
        <begin position="72"/>
        <end position="113"/>
    </location>
</feature>
<evidence type="ECO:0000313" key="4">
    <source>
        <dbReference type="Proteomes" id="UP000324748"/>
    </source>
</evidence>
<keyword evidence="4" id="KW-1185">Reference proteome</keyword>
<dbReference type="GO" id="GO:0046983">
    <property type="term" value="F:protein dimerization activity"/>
    <property type="evidence" value="ECO:0007669"/>
    <property type="project" value="InterPro"/>
</dbReference>
<feature type="compositionally biased region" description="Polar residues" evidence="1">
    <location>
        <begin position="18"/>
        <end position="30"/>
    </location>
</feature>
<sequence>MKPENALAIFKSKAKIFDQSSSRMDNQTSSHKQDNPKKLKMKPLKPCKLTAIEANIFGEALVANSLTAEVSQYIAKVNERKSCKILAYWSQNKKVYPSLSLMASCYLGIPATAHPPSKSSPN</sequence>
<evidence type="ECO:0000313" key="3">
    <source>
        <dbReference type="EMBL" id="KAA1103287.1"/>
    </source>
</evidence>
<gene>
    <name evidence="3" type="ORF">PGT21_012966</name>
</gene>
<dbReference type="EMBL" id="VSWC01000042">
    <property type="protein sequence ID" value="KAA1103287.1"/>
    <property type="molecule type" value="Genomic_DNA"/>
</dbReference>
<evidence type="ECO:0000256" key="1">
    <source>
        <dbReference type="SAM" id="MobiDB-lite"/>
    </source>
</evidence>
<dbReference type="AlphaFoldDB" id="A0A5B0PNP8"/>
<comment type="caution">
    <text evidence="3">The sequence shown here is derived from an EMBL/GenBank/DDBJ whole genome shotgun (WGS) entry which is preliminary data.</text>
</comment>
<dbReference type="SUPFAM" id="SSF53098">
    <property type="entry name" value="Ribonuclease H-like"/>
    <property type="match status" value="1"/>
</dbReference>
<dbReference type="Pfam" id="PF05699">
    <property type="entry name" value="Dimer_Tnp_hAT"/>
    <property type="match status" value="1"/>
</dbReference>
<accession>A0A5B0PNP8</accession>
<protein>
    <recommendedName>
        <fullName evidence="2">HAT C-terminal dimerisation domain-containing protein</fullName>
    </recommendedName>
</protein>
<proteinExistence type="predicted"/>
<dbReference type="Proteomes" id="UP000324748">
    <property type="component" value="Unassembled WGS sequence"/>
</dbReference>
<reference evidence="3 4" key="1">
    <citation type="submission" date="2019-05" db="EMBL/GenBank/DDBJ databases">
        <title>Emergence of the Ug99 lineage of the wheat stem rust pathogen through somatic hybridization.</title>
        <authorList>
            <person name="Li F."/>
            <person name="Upadhyaya N.M."/>
            <person name="Sperschneider J."/>
            <person name="Matny O."/>
            <person name="Nguyen-Phuc H."/>
            <person name="Mago R."/>
            <person name="Raley C."/>
            <person name="Miller M.E."/>
            <person name="Silverstein K.A.T."/>
            <person name="Henningsen E."/>
            <person name="Hirsch C.D."/>
            <person name="Visser B."/>
            <person name="Pretorius Z.A."/>
            <person name="Steffenson B.J."/>
            <person name="Schwessinger B."/>
            <person name="Dodds P.N."/>
            <person name="Figueroa M."/>
        </authorList>
    </citation>
    <scope>NUCLEOTIDE SEQUENCE [LARGE SCALE GENOMIC DNA]</scope>
    <source>
        <strain evidence="3">21-0</strain>
    </source>
</reference>
<name>A0A5B0PNP8_PUCGR</name>
<dbReference type="InterPro" id="IPR012337">
    <property type="entry name" value="RNaseH-like_sf"/>
</dbReference>